<reference evidence="1 2" key="1">
    <citation type="submission" date="2016-01" db="EMBL/GenBank/DDBJ databases">
        <authorList>
            <person name="Oliw E.H."/>
        </authorList>
    </citation>
    <scope>NUCLEOTIDE SEQUENCE [LARGE SCALE GENOMIC DNA]</scope>
    <source>
        <strain evidence="1 2">CMW7756B</strain>
    </source>
</reference>
<evidence type="ECO:0000313" key="2">
    <source>
        <dbReference type="Proteomes" id="UP000070226"/>
    </source>
</evidence>
<dbReference type="EMBL" id="LRQT01000123">
    <property type="protein sequence ID" value="KXA61145.1"/>
    <property type="molecule type" value="Genomic_DNA"/>
</dbReference>
<dbReference type="AlphaFoldDB" id="A0A133RZF6"/>
<sequence length="206" mass="22971">MSKKKIIIAVLVAIVAIALGWYFLYFTKTPVYSLNLAREAVEKHDVNAFKKHVDVDSIIGSGYDDVVAMQLEDPEIKDNPLKGLAEVMFQGLKPKIVPILSNEIYNAIAKQPEDSNQNAREKQAADEMKEKTGIKDLEFKSIGSATVDGNSAVVPVTFNSKELNQDVTFNLAMKKLDDGTWQAVKINNFKEFLALVEQHEKQGKTK</sequence>
<gene>
    <name evidence="1" type="ORF">HMPREF3233_01961</name>
</gene>
<dbReference type="Proteomes" id="UP000070226">
    <property type="component" value="Unassembled WGS sequence"/>
</dbReference>
<name>A0A133RZF6_9FIRM</name>
<comment type="caution">
    <text evidence="1">The sequence shown here is derived from an EMBL/GenBank/DDBJ whole genome shotgun (WGS) entry which is preliminary data.</text>
</comment>
<dbReference type="PATRIC" id="fig|39777.7.peg.1930"/>
<evidence type="ECO:0000313" key="1">
    <source>
        <dbReference type="EMBL" id="KXA61145.1"/>
    </source>
</evidence>
<organism evidence="1">
    <name type="scientific">Veillonella atypica</name>
    <dbReference type="NCBI Taxonomy" id="39777"/>
    <lineage>
        <taxon>Bacteria</taxon>
        <taxon>Bacillati</taxon>
        <taxon>Bacillota</taxon>
        <taxon>Negativicutes</taxon>
        <taxon>Veillonellales</taxon>
        <taxon>Veillonellaceae</taxon>
        <taxon>Veillonella</taxon>
    </lineage>
</organism>
<protein>
    <submittedName>
        <fullName evidence="1">Uncharacterized protein</fullName>
    </submittedName>
</protein>
<accession>A0A133RZF6</accession>
<proteinExistence type="predicted"/>
<dbReference type="RefSeq" id="WP_005384698.1">
    <property type="nucleotide sequence ID" value="NZ_CBCSFX010000002.1"/>
</dbReference>